<evidence type="ECO:0000256" key="1">
    <source>
        <dbReference type="SAM" id="Phobius"/>
    </source>
</evidence>
<dbReference type="EMBL" id="JBHTMU010000004">
    <property type="protein sequence ID" value="MFD1341506.1"/>
    <property type="molecule type" value="Genomic_DNA"/>
</dbReference>
<proteinExistence type="predicted"/>
<evidence type="ECO:0000313" key="3">
    <source>
        <dbReference type="EMBL" id="MFD1341506.1"/>
    </source>
</evidence>
<dbReference type="Proteomes" id="UP001597135">
    <property type="component" value="Unassembled WGS sequence"/>
</dbReference>
<dbReference type="PANTHER" id="PTHR23028:SF53">
    <property type="entry name" value="ACYL_TRANSF_3 DOMAIN-CONTAINING PROTEIN"/>
    <property type="match status" value="1"/>
</dbReference>
<feature type="transmembrane region" description="Helical" evidence="1">
    <location>
        <begin position="219"/>
        <end position="241"/>
    </location>
</feature>
<dbReference type="RefSeq" id="WP_386801636.1">
    <property type="nucleotide sequence ID" value="NZ_JBHTMU010000004.1"/>
</dbReference>
<keyword evidence="1" id="KW-1133">Transmembrane helix</keyword>
<dbReference type="Pfam" id="PF01757">
    <property type="entry name" value="Acyl_transf_3"/>
    <property type="match status" value="1"/>
</dbReference>
<keyword evidence="3" id="KW-0808">Transferase</keyword>
<reference evidence="4" key="1">
    <citation type="journal article" date="2019" name="Int. J. Syst. Evol. Microbiol.">
        <title>The Global Catalogue of Microorganisms (GCM) 10K type strain sequencing project: providing services to taxonomists for standard genome sequencing and annotation.</title>
        <authorList>
            <consortium name="The Broad Institute Genomics Platform"/>
            <consortium name="The Broad Institute Genome Sequencing Center for Infectious Disease"/>
            <person name="Wu L."/>
            <person name="Ma J."/>
        </authorList>
    </citation>
    <scope>NUCLEOTIDE SEQUENCE [LARGE SCALE GENOMIC DNA]</scope>
    <source>
        <strain evidence="4">CCUG 62953</strain>
    </source>
</reference>
<dbReference type="InterPro" id="IPR002656">
    <property type="entry name" value="Acyl_transf_3_dom"/>
</dbReference>
<keyword evidence="1" id="KW-0812">Transmembrane</keyword>
<dbReference type="InterPro" id="IPR050879">
    <property type="entry name" value="Acyltransferase_3"/>
</dbReference>
<organism evidence="3 4">
    <name type="scientific">Litorisediminicola beolgyonensis</name>
    <dbReference type="NCBI Taxonomy" id="1173614"/>
    <lineage>
        <taxon>Bacteria</taxon>
        <taxon>Pseudomonadati</taxon>
        <taxon>Pseudomonadota</taxon>
        <taxon>Alphaproteobacteria</taxon>
        <taxon>Rhodobacterales</taxon>
        <taxon>Paracoccaceae</taxon>
        <taxon>Litorisediminicola</taxon>
    </lineage>
</organism>
<feature type="transmembrane region" description="Helical" evidence="1">
    <location>
        <begin position="68"/>
        <end position="86"/>
    </location>
</feature>
<feature type="transmembrane region" description="Helical" evidence="1">
    <location>
        <begin position="26"/>
        <end position="47"/>
    </location>
</feature>
<feature type="transmembrane region" description="Helical" evidence="1">
    <location>
        <begin position="195"/>
        <end position="213"/>
    </location>
</feature>
<accession>A0ABW3ZEP7</accession>
<comment type="caution">
    <text evidence="3">The sequence shown here is derived from an EMBL/GenBank/DDBJ whole genome shotgun (WGS) entry which is preliminary data.</text>
</comment>
<evidence type="ECO:0000313" key="4">
    <source>
        <dbReference type="Proteomes" id="UP001597135"/>
    </source>
</evidence>
<feature type="domain" description="Acyltransferase 3" evidence="2">
    <location>
        <begin position="5"/>
        <end position="268"/>
    </location>
</feature>
<keyword evidence="3" id="KW-0012">Acyltransferase</keyword>
<dbReference type="GO" id="GO:0016746">
    <property type="term" value="F:acyltransferase activity"/>
    <property type="evidence" value="ECO:0007669"/>
    <property type="project" value="UniProtKB-KW"/>
</dbReference>
<dbReference type="EC" id="2.3.-.-" evidence="3"/>
<feature type="transmembrane region" description="Helical" evidence="1">
    <location>
        <begin position="106"/>
        <end position="134"/>
    </location>
</feature>
<name>A0ABW3ZEP7_9RHOB</name>
<dbReference type="PANTHER" id="PTHR23028">
    <property type="entry name" value="ACETYLTRANSFERASE"/>
    <property type="match status" value="1"/>
</dbReference>
<gene>
    <name evidence="3" type="ORF">ACFQ4E_03660</name>
</gene>
<sequence>MKFIPELEGLRGLAVALVVILHTTPWLPNAGLVGVELFFALSGYLTARIALEQELSWTDFMARRLRRIWPLLLVVCLVCFAAFSTFERPYWEAVGAAVFLEGPRFATGAITYISHTWTLTVEILCYAIIGLLALGRDRLQFAIGALVCAVFSVVLWSMLDTSGMHKAAYGLPISRASTIFLGAILACLPPLKRSVAQWAAPAALMILGFIAIGTTAIPVAVVGLLAMVAVAGLVAAPMALMRAPGLTALGRISFGVYLWHFPIAMILVDAPAVASFTITSLVSILLARLTYQTIEMPFRSPRSDRAGLRRSAEFNVG</sequence>
<keyword evidence="1" id="KW-0472">Membrane</keyword>
<protein>
    <submittedName>
        <fullName evidence="3">Acyltransferase family protein</fullName>
        <ecNumber evidence="3">2.3.-.-</ecNumber>
    </submittedName>
</protein>
<keyword evidence="4" id="KW-1185">Reference proteome</keyword>
<evidence type="ECO:0000259" key="2">
    <source>
        <dbReference type="Pfam" id="PF01757"/>
    </source>
</evidence>
<feature type="transmembrane region" description="Helical" evidence="1">
    <location>
        <begin position="273"/>
        <end position="291"/>
    </location>
</feature>
<feature type="transmembrane region" description="Helical" evidence="1">
    <location>
        <begin position="141"/>
        <end position="159"/>
    </location>
</feature>